<protein>
    <submittedName>
        <fullName evidence="3">Glycosyltransferase</fullName>
        <ecNumber evidence="3">2.4.-.-</ecNumber>
    </submittedName>
</protein>
<dbReference type="PANTHER" id="PTHR45947">
    <property type="entry name" value="SULFOQUINOVOSYL TRANSFERASE SQD2"/>
    <property type="match status" value="1"/>
</dbReference>
<feature type="domain" description="Glycosyl transferase family 1" evidence="2">
    <location>
        <begin position="234"/>
        <end position="363"/>
    </location>
</feature>
<keyword evidence="3" id="KW-0808">Transferase</keyword>
<keyword evidence="4" id="KW-1185">Reference proteome</keyword>
<proteinExistence type="predicted"/>
<reference evidence="3 4" key="1">
    <citation type="submission" date="2021-06" db="EMBL/GenBank/DDBJ databases">
        <title>Halomicroarcula sp. a new haloarchaeum isolated from saline soil.</title>
        <authorList>
            <person name="Duran-Viseras A."/>
            <person name="Sanchez-Porro C."/>
            <person name="Ventosa A."/>
        </authorList>
    </citation>
    <scope>NUCLEOTIDE SEQUENCE [LARGE SCALE GENOMIC DNA]</scope>
    <source>
        <strain evidence="3 4">F13</strain>
    </source>
</reference>
<dbReference type="RefSeq" id="WP_220620281.1">
    <property type="nucleotide sequence ID" value="NZ_RKLR01000013.1"/>
</dbReference>
<evidence type="ECO:0000256" key="1">
    <source>
        <dbReference type="SAM" id="MobiDB-lite"/>
    </source>
</evidence>
<evidence type="ECO:0000259" key="2">
    <source>
        <dbReference type="Pfam" id="PF00534"/>
    </source>
</evidence>
<accession>A0AAW4PZ00</accession>
<gene>
    <name evidence="3" type="ORF">EGH21_20530</name>
</gene>
<organism evidence="3 4">
    <name type="scientific">Haloarcula rubra</name>
    <dbReference type="NCBI Taxonomy" id="2487747"/>
    <lineage>
        <taxon>Archaea</taxon>
        <taxon>Methanobacteriati</taxon>
        <taxon>Methanobacteriota</taxon>
        <taxon>Stenosarchaea group</taxon>
        <taxon>Halobacteria</taxon>
        <taxon>Halobacteriales</taxon>
        <taxon>Haloarculaceae</taxon>
        <taxon>Haloarcula</taxon>
    </lineage>
</organism>
<dbReference type="EC" id="2.4.-.-" evidence="3"/>
<comment type="caution">
    <text evidence="3">The sequence shown here is derived from an EMBL/GenBank/DDBJ whole genome shotgun (WGS) entry which is preliminary data.</text>
</comment>
<feature type="region of interest" description="Disordered" evidence="1">
    <location>
        <begin position="401"/>
        <end position="432"/>
    </location>
</feature>
<evidence type="ECO:0000313" key="4">
    <source>
        <dbReference type="Proteomes" id="UP001430377"/>
    </source>
</evidence>
<evidence type="ECO:0000313" key="3">
    <source>
        <dbReference type="EMBL" id="MBX0325417.1"/>
    </source>
</evidence>
<sequence>MQLRRRVFAISALLGRDWPGSSPAFESMTPQSTTDIDDLDIAIAHKHAPQWGGAEHVATELARTFDAPVYTGLVGPDVTLPSDVDWHTLVTGRLADWWSTKSTLAEATRDFAYQVIWDHVPELGNYDVVIVSGNSPSWNVPPDTQTTIKYVHSTPRTAYDRYVDKGESLFVKCYAKATRVLTQPTLAFPDRYVCNSDLVARRCVKYWDRGSANLEVVYPPTDVTQYGPEHAVGGSDYYLTYSRLVDAKHVDEIIAAFAGLDERLVVGGDGPQRTALERQAAEHDNIEIIGYMDEAAKRRRLAEAEAVIMNAANEDFGLVPVEAFASGTPVLGVAEGFTPHLIKDGKNGYVYQRSIDALRAAVRTHASTGVTWQPETIQRYTQQFSRSRFQSEMRRIVREAHAATRISGPDSVPREPVSDEAATTLPDGGQDA</sequence>
<dbReference type="EMBL" id="RKLR01000013">
    <property type="protein sequence ID" value="MBX0325417.1"/>
    <property type="molecule type" value="Genomic_DNA"/>
</dbReference>
<name>A0AAW4PZ00_9EURY</name>
<keyword evidence="3" id="KW-0328">Glycosyltransferase</keyword>
<dbReference type="AlphaFoldDB" id="A0AAW4PZ00"/>
<dbReference type="Pfam" id="PF00534">
    <property type="entry name" value="Glycos_transf_1"/>
    <property type="match status" value="1"/>
</dbReference>
<dbReference type="Proteomes" id="UP001430377">
    <property type="component" value="Unassembled WGS sequence"/>
</dbReference>
<dbReference type="Gene3D" id="3.40.50.2000">
    <property type="entry name" value="Glycogen Phosphorylase B"/>
    <property type="match status" value="2"/>
</dbReference>
<dbReference type="InterPro" id="IPR001296">
    <property type="entry name" value="Glyco_trans_1"/>
</dbReference>
<dbReference type="PANTHER" id="PTHR45947:SF3">
    <property type="entry name" value="SULFOQUINOVOSYL TRANSFERASE SQD2"/>
    <property type="match status" value="1"/>
</dbReference>
<dbReference type="GO" id="GO:0016757">
    <property type="term" value="F:glycosyltransferase activity"/>
    <property type="evidence" value="ECO:0007669"/>
    <property type="project" value="UniProtKB-KW"/>
</dbReference>
<dbReference type="InterPro" id="IPR050194">
    <property type="entry name" value="Glycosyltransferase_grp1"/>
</dbReference>
<dbReference type="SUPFAM" id="SSF53756">
    <property type="entry name" value="UDP-Glycosyltransferase/glycogen phosphorylase"/>
    <property type="match status" value="1"/>
</dbReference>